<feature type="compositionally biased region" description="Basic and acidic residues" evidence="8">
    <location>
        <begin position="127"/>
        <end position="136"/>
    </location>
</feature>
<dbReference type="GO" id="GO:0005737">
    <property type="term" value="C:cytoplasm"/>
    <property type="evidence" value="ECO:0007669"/>
    <property type="project" value="UniProtKB-SubCell"/>
</dbReference>
<accession>A0A4W4F1Y5</accession>
<evidence type="ECO:0000256" key="1">
    <source>
        <dbReference type="ARBA" id="ARBA00007081"/>
    </source>
</evidence>
<dbReference type="PANTHER" id="PTHR22611:SF1">
    <property type="entry name" value="PROTEIN NAKED CUTICLE HOMOLOG 2"/>
    <property type="match status" value="1"/>
</dbReference>
<feature type="domain" description="EF-hand" evidence="9">
    <location>
        <begin position="52"/>
        <end position="87"/>
    </location>
</feature>
<proteinExistence type="inferred from homology"/>
<dbReference type="InterPro" id="IPR011992">
    <property type="entry name" value="EF-hand-dom_pair"/>
</dbReference>
<evidence type="ECO:0000256" key="7">
    <source>
        <dbReference type="RuleBase" id="RU367060"/>
    </source>
</evidence>
<dbReference type="SUPFAM" id="SSF47473">
    <property type="entry name" value="EF-hand"/>
    <property type="match status" value="1"/>
</dbReference>
<evidence type="ECO:0000256" key="2">
    <source>
        <dbReference type="ARBA" id="ARBA00022475"/>
    </source>
</evidence>
<keyword evidence="11" id="KW-1185">Reference proteome</keyword>
<dbReference type="GO" id="GO:0005509">
    <property type="term" value="F:calcium ion binding"/>
    <property type="evidence" value="ECO:0007669"/>
    <property type="project" value="InterPro"/>
</dbReference>
<feature type="compositionally biased region" description="Polar residues" evidence="8">
    <location>
        <begin position="259"/>
        <end position="269"/>
    </location>
</feature>
<keyword evidence="5" id="KW-0479">Metal-binding</keyword>
<evidence type="ECO:0000256" key="6">
    <source>
        <dbReference type="ARBA" id="ARBA00023136"/>
    </source>
</evidence>
<reference evidence="11" key="2">
    <citation type="journal article" date="2017" name="Sci. Adv.">
        <title>A tail of two voltages: Proteomic comparison of the three electric organs of the electric eel.</title>
        <authorList>
            <person name="Traeger L.L."/>
            <person name="Sabat G."/>
            <person name="Barrett-Wilt G.A."/>
            <person name="Wells G.B."/>
            <person name="Sussman M.R."/>
        </authorList>
    </citation>
    <scope>NUCLEOTIDE SEQUENCE [LARGE SCALE GENOMIC DNA]</scope>
</reference>
<evidence type="ECO:0000256" key="4">
    <source>
        <dbReference type="ARBA" id="ARBA00022687"/>
    </source>
</evidence>
<feature type="region of interest" description="Disordered" evidence="8">
    <location>
        <begin position="109"/>
        <end position="148"/>
    </location>
</feature>
<organism evidence="10 11">
    <name type="scientific">Electrophorus electricus</name>
    <name type="common">Electric eel</name>
    <name type="synonym">Gymnotus electricus</name>
    <dbReference type="NCBI Taxonomy" id="8005"/>
    <lineage>
        <taxon>Eukaryota</taxon>
        <taxon>Metazoa</taxon>
        <taxon>Chordata</taxon>
        <taxon>Craniata</taxon>
        <taxon>Vertebrata</taxon>
        <taxon>Euteleostomi</taxon>
        <taxon>Actinopterygii</taxon>
        <taxon>Neopterygii</taxon>
        <taxon>Teleostei</taxon>
        <taxon>Ostariophysi</taxon>
        <taxon>Gymnotiformes</taxon>
        <taxon>Gymnotoidei</taxon>
        <taxon>Gymnotidae</taxon>
        <taxon>Electrophorus</taxon>
    </lineage>
</organism>
<dbReference type="Ensembl" id="ENSEEET00000018358.2">
    <property type="protein sequence ID" value="ENSEEEP00000018157.2"/>
    <property type="gene ID" value="ENSEEEG00000008930.2"/>
</dbReference>
<dbReference type="Proteomes" id="UP000314983">
    <property type="component" value="Chromosome 8"/>
</dbReference>
<keyword evidence="3" id="KW-0963">Cytoplasm</keyword>
<evidence type="ECO:0000256" key="3">
    <source>
        <dbReference type="ARBA" id="ARBA00022490"/>
    </source>
</evidence>
<dbReference type="STRING" id="8005.ENSEEEP00000018157"/>
<dbReference type="PANTHER" id="PTHR22611">
    <property type="entry name" value="PROTEIN NAKED CUTICLE"/>
    <property type="match status" value="1"/>
</dbReference>
<name>A0A4W4F1Y5_ELEEL</name>
<dbReference type="AlphaFoldDB" id="A0A4W4F1Y5"/>
<evidence type="ECO:0000313" key="11">
    <source>
        <dbReference type="Proteomes" id="UP000314983"/>
    </source>
</evidence>
<evidence type="ECO:0000259" key="9">
    <source>
        <dbReference type="PROSITE" id="PS50222"/>
    </source>
</evidence>
<keyword evidence="6" id="KW-0472">Membrane</keyword>
<protein>
    <recommendedName>
        <fullName evidence="7">Protein naked cuticle homolog</fullName>
    </recommendedName>
</protein>
<dbReference type="GO" id="GO:0005886">
    <property type="term" value="C:plasma membrane"/>
    <property type="evidence" value="ECO:0007669"/>
    <property type="project" value="UniProtKB-SubCell"/>
</dbReference>
<reference evidence="10" key="4">
    <citation type="submission" date="2025-08" db="UniProtKB">
        <authorList>
            <consortium name="Ensembl"/>
        </authorList>
    </citation>
    <scope>IDENTIFICATION</scope>
</reference>
<comment type="function">
    <text evidence="7">Cell autonomous antagonist of the canonical Wnt signaling pathway.</text>
</comment>
<keyword evidence="2 7" id="KW-1003">Cell membrane</keyword>
<feature type="compositionally biased region" description="Polar residues" evidence="8">
    <location>
        <begin position="203"/>
        <end position="223"/>
    </location>
</feature>
<evidence type="ECO:0000256" key="5">
    <source>
        <dbReference type="ARBA" id="ARBA00022723"/>
    </source>
</evidence>
<dbReference type="OMA" id="CQRELEC"/>
<keyword evidence="4 7" id="KW-0879">Wnt signaling pathway</keyword>
<feature type="region of interest" description="Disordered" evidence="8">
    <location>
        <begin position="314"/>
        <end position="335"/>
    </location>
</feature>
<dbReference type="InterPro" id="IPR040140">
    <property type="entry name" value="Nkd-like"/>
</dbReference>
<dbReference type="GO" id="GO:0016055">
    <property type="term" value="P:Wnt signaling pathway"/>
    <property type="evidence" value="ECO:0007669"/>
    <property type="project" value="UniProtKB-UniRule"/>
</dbReference>
<dbReference type="GeneTree" id="ENSGT00440000033589"/>
<dbReference type="GO" id="GO:0090090">
    <property type="term" value="P:negative regulation of canonical Wnt signaling pathway"/>
    <property type="evidence" value="ECO:0007669"/>
    <property type="project" value="UniProtKB-ARBA"/>
</dbReference>
<feature type="region of interest" description="Disordered" evidence="8">
    <location>
        <begin position="188"/>
        <end position="226"/>
    </location>
</feature>
<sequence>PSIHPLFLFSVILPPEIAAEYQSDKLFLLSENGDALRKTAKTDSTECSVPSIDENRQEWVFALYNFDHSGKVTKEDMSSLMHTICEVVDASVKQSALSNSKTLRIKLTVTPSVSSNKRNRDTGPSLNRRDHLEESRPSYTRLAHPLKNSTDLLGSSERALYRVDENSERRNHYLDLAGIENYMSRFETGTGQQGQDSMAHGARSTQQRRSQLDCSNPGTSSGHGISFFRSLRGRSKFTGASGVMGKPSRLHGHHPVSWCNPTQQQSLQHSHIKQVRARLHDAPTLLSPHLGLDWELPRGARATPAGFVPMAQKHEHHHLHEHHHHHHHHHHYYSS</sequence>
<evidence type="ECO:0000256" key="8">
    <source>
        <dbReference type="SAM" id="MobiDB-lite"/>
    </source>
</evidence>
<comment type="subcellular location">
    <subcellularLocation>
        <location evidence="7">Cell membrane</location>
    </subcellularLocation>
    <subcellularLocation>
        <location evidence="7">Cytoplasm</location>
    </subcellularLocation>
</comment>
<reference evidence="11" key="1">
    <citation type="journal article" date="2014" name="Science">
        <title>Nonhuman genetics. Genomic basis for the convergent evolution of electric organs.</title>
        <authorList>
            <person name="Gallant J.R."/>
            <person name="Traeger L.L."/>
            <person name="Volkening J.D."/>
            <person name="Moffett H."/>
            <person name="Chen P.H."/>
            <person name="Novina C.D."/>
            <person name="Phillips G.N.Jr."/>
            <person name="Anand R."/>
            <person name="Wells G.B."/>
            <person name="Pinch M."/>
            <person name="Guth R."/>
            <person name="Unguez G.A."/>
            <person name="Albert J.S."/>
            <person name="Zakon H.H."/>
            <person name="Samanta M.P."/>
            <person name="Sussman M.R."/>
        </authorList>
    </citation>
    <scope>NUCLEOTIDE SEQUENCE [LARGE SCALE GENOMIC DNA]</scope>
</reference>
<feature type="region of interest" description="Disordered" evidence="8">
    <location>
        <begin position="238"/>
        <end position="269"/>
    </location>
</feature>
<gene>
    <name evidence="10" type="primary">LOC113578439</name>
</gene>
<reference evidence="10" key="5">
    <citation type="submission" date="2025-09" db="UniProtKB">
        <authorList>
            <consortium name="Ensembl"/>
        </authorList>
    </citation>
    <scope>IDENTIFICATION</scope>
</reference>
<dbReference type="InterPro" id="IPR002048">
    <property type="entry name" value="EF_hand_dom"/>
</dbReference>
<dbReference type="PROSITE" id="PS50222">
    <property type="entry name" value="EF_HAND_2"/>
    <property type="match status" value="1"/>
</dbReference>
<comment type="similarity">
    <text evidence="1 7">Belongs to the NKD family.</text>
</comment>
<reference evidence="10" key="3">
    <citation type="submission" date="2020-05" db="EMBL/GenBank/DDBJ databases">
        <title>Electrophorus electricus (electric eel) genome, fEleEle1, primary haplotype.</title>
        <authorList>
            <person name="Myers G."/>
            <person name="Meyer A."/>
            <person name="Fedrigo O."/>
            <person name="Formenti G."/>
            <person name="Rhie A."/>
            <person name="Tracey A."/>
            <person name="Sims Y."/>
            <person name="Jarvis E.D."/>
        </authorList>
    </citation>
    <scope>NUCLEOTIDE SEQUENCE [LARGE SCALE GENOMIC DNA]</scope>
</reference>
<evidence type="ECO:0000313" key="10">
    <source>
        <dbReference type="Ensembl" id="ENSEEEP00000018157.2"/>
    </source>
</evidence>